<dbReference type="EMBL" id="KQ416055">
    <property type="protein sequence ID" value="KOF98895.1"/>
    <property type="molecule type" value="Genomic_DNA"/>
</dbReference>
<evidence type="ECO:0000313" key="1">
    <source>
        <dbReference type="EMBL" id="KOF98895.1"/>
    </source>
</evidence>
<accession>A0A0L8ICZ2</accession>
<gene>
    <name evidence="1" type="ORF">OCBIM_22021937mg</name>
</gene>
<organism evidence="1">
    <name type="scientific">Octopus bimaculoides</name>
    <name type="common">California two-spotted octopus</name>
    <dbReference type="NCBI Taxonomy" id="37653"/>
    <lineage>
        <taxon>Eukaryota</taxon>
        <taxon>Metazoa</taxon>
        <taxon>Spiralia</taxon>
        <taxon>Lophotrochozoa</taxon>
        <taxon>Mollusca</taxon>
        <taxon>Cephalopoda</taxon>
        <taxon>Coleoidea</taxon>
        <taxon>Octopodiformes</taxon>
        <taxon>Octopoda</taxon>
        <taxon>Incirrata</taxon>
        <taxon>Octopodidae</taxon>
        <taxon>Octopus</taxon>
    </lineage>
</organism>
<reference evidence="1" key="1">
    <citation type="submission" date="2015-07" db="EMBL/GenBank/DDBJ databases">
        <title>MeaNS - Measles Nucleotide Surveillance Program.</title>
        <authorList>
            <person name="Tran T."/>
            <person name="Druce J."/>
        </authorList>
    </citation>
    <scope>NUCLEOTIDE SEQUENCE</scope>
    <source>
        <strain evidence="1">UCB-OBI-ISO-001</strain>
        <tissue evidence="1">Gonad</tissue>
    </source>
</reference>
<name>A0A0L8ICZ2_OCTBM</name>
<proteinExistence type="predicted"/>
<dbReference type="AlphaFoldDB" id="A0A0L8ICZ2"/>
<protein>
    <submittedName>
        <fullName evidence="1">Uncharacterized protein</fullName>
    </submittedName>
</protein>
<sequence>MLIKTLFRAMEKQVGIRWGLRLLLEEVNCSEDVVPIETPVVVSSQRTRVVV</sequence>